<evidence type="ECO:0000313" key="1">
    <source>
        <dbReference type="EMBL" id="KAG5279212.1"/>
    </source>
</evidence>
<dbReference type="SUPFAM" id="SSF51735">
    <property type="entry name" value="NAD(P)-binding Rossmann-fold domains"/>
    <property type="match status" value="1"/>
</dbReference>
<evidence type="ECO:0008006" key="3">
    <source>
        <dbReference type="Google" id="ProtNLM"/>
    </source>
</evidence>
<dbReference type="CDD" id="cd05325">
    <property type="entry name" value="carb_red_sniffer_like_SDR_c"/>
    <property type="match status" value="1"/>
</dbReference>
<gene>
    <name evidence="1" type="ORF">AALO_G00075300</name>
</gene>
<dbReference type="Gene3D" id="3.40.50.720">
    <property type="entry name" value="NAD(P)-binding Rossmann-like Domain"/>
    <property type="match status" value="1"/>
</dbReference>
<protein>
    <recommendedName>
        <fullName evidence="3">C-factor</fullName>
    </recommendedName>
</protein>
<accession>A0AAV6GZ98</accession>
<dbReference type="EMBL" id="JADWDJ010000006">
    <property type="protein sequence ID" value="KAG5279212.1"/>
    <property type="molecule type" value="Genomic_DNA"/>
</dbReference>
<reference evidence="1" key="1">
    <citation type="submission" date="2020-10" db="EMBL/GenBank/DDBJ databases">
        <title>Chromosome-scale genome assembly of the Allis shad, Alosa alosa.</title>
        <authorList>
            <person name="Margot Z."/>
            <person name="Christophe K."/>
            <person name="Cabau C."/>
            <person name="Louis A."/>
            <person name="Berthelot C."/>
            <person name="Parey E."/>
            <person name="Roest Crollius H."/>
            <person name="Montfort J."/>
            <person name="Robinson-Rechavi M."/>
            <person name="Bucao C."/>
            <person name="Bouchez O."/>
            <person name="Gislard M."/>
            <person name="Lluch J."/>
            <person name="Milhes M."/>
            <person name="Lampietro C."/>
            <person name="Lopez Roques C."/>
            <person name="Donnadieu C."/>
            <person name="Braasch I."/>
            <person name="Desvignes T."/>
            <person name="Postlethwait J."/>
            <person name="Bobe J."/>
            <person name="Guiguen Y."/>
        </authorList>
    </citation>
    <scope>NUCLEOTIDE SEQUENCE</scope>
    <source>
        <strain evidence="1">M-15738</strain>
        <tissue evidence="1">Blood</tissue>
    </source>
</reference>
<proteinExistence type="predicted"/>
<dbReference type="GO" id="GO:0016491">
    <property type="term" value="F:oxidoreductase activity"/>
    <property type="evidence" value="ECO:0007669"/>
    <property type="project" value="TreeGrafter"/>
</dbReference>
<name>A0AAV6GZ98_9TELE</name>
<dbReference type="PANTHER" id="PTHR43544:SF33">
    <property type="entry name" value="C-FACTOR"/>
    <property type="match status" value="1"/>
</dbReference>
<dbReference type="Proteomes" id="UP000823561">
    <property type="component" value="Chromosome 6"/>
</dbReference>
<dbReference type="PANTHER" id="PTHR43544">
    <property type="entry name" value="SHORT-CHAIN DEHYDROGENASE/REDUCTASE"/>
    <property type="match status" value="1"/>
</dbReference>
<dbReference type="AlphaFoldDB" id="A0AAV6GZ98"/>
<comment type="caution">
    <text evidence="1">The sequence shown here is derived from an EMBL/GenBank/DDBJ whole genome shotgun (WGS) entry which is preliminary data.</text>
</comment>
<keyword evidence="2" id="KW-1185">Reference proteome</keyword>
<dbReference type="Pfam" id="PF00106">
    <property type="entry name" value="adh_short"/>
    <property type="match status" value="1"/>
</dbReference>
<dbReference type="InterPro" id="IPR002347">
    <property type="entry name" value="SDR_fam"/>
</dbReference>
<dbReference type="InterPro" id="IPR051468">
    <property type="entry name" value="Fungal_SecMetab_SDRs"/>
</dbReference>
<dbReference type="GO" id="GO:0005737">
    <property type="term" value="C:cytoplasm"/>
    <property type="evidence" value="ECO:0007669"/>
    <property type="project" value="TreeGrafter"/>
</dbReference>
<sequence>MAGKVCNVLITGANRGLGLEMVKQLAEMPCPGRRIFACCRDPNAPKAQSLQELAKKHPGVIHVIRLDVADLSSIQESAKQVGSVLGKDGLNLLVNNAAMAPYDNTQTAKLKDLQDTFQTNVIGTMMVTKEFLPYLREAAKSSGKPGMSCCKAAVINISTILSSITKAPENISLFPTLALTYRVSKAGLNMLTVCQAQEFKADGVLFTLLHPGWVRTDMGGADGEIDARESVSGMLRVMDSLTEKHNGGFLDYKGQPLPW</sequence>
<evidence type="ECO:0000313" key="2">
    <source>
        <dbReference type="Proteomes" id="UP000823561"/>
    </source>
</evidence>
<organism evidence="1 2">
    <name type="scientific">Alosa alosa</name>
    <name type="common">allis shad</name>
    <dbReference type="NCBI Taxonomy" id="278164"/>
    <lineage>
        <taxon>Eukaryota</taxon>
        <taxon>Metazoa</taxon>
        <taxon>Chordata</taxon>
        <taxon>Craniata</taxon>
        <taxon>Vertebrata</taxon>
        <taxon>Euteleostomi</taxon>
        <taxon>Actinopterygii</taxon>
        <taxon>Neopterygii</taxon>
        <taxon>Teleostei</taxon>
        <taxon>Clupei</taxon>
        <taxon>Clupeiformes</taxon>
        <taxon>Clupeoidei</taxon>
        <taxon>Clupeidae</taxon>
        <taxon>Alosa</taxon>
    </lineage>
</organism>
<dbReference type="PRINTS" id="PR00081">
    <property type="entry name" value="GDHRDH"/>
</dbReference>
<dbReference type="InterPro" id="IPR036291">
    <property type="entry name" value="NAD(P)-bd_dom_sf"/>
</dbReference>